<evidence type="ECO:0000313" key="3">
    <source>
        <dbReference type="EMBL" id="NBG95363.1"/>
    </source>
</evidence>
<feature type="domain" description="DUF1254" evidence="2">
    <location>
        <begin position="48"/>
        <end position="160"/>
    </location>
</feature>
<dbReference type="SUPFAM" id="SSF160935">
    <property type="entry name" value="VPA0735-like"/>
    <property type="match status" value="1"/>
</dbReference>
<dbReference type="RefSeq" id="WP_027840459.1">
    <property type="nucleotide sequence ID" value="NZ_BMHN01000001.1"/>
</dbReference>
<proteinExistence type="predicted"/>
<dbReference type="EMBL" id="WXYQ01000005">
    <property type="protein sequence ID" value="NBG95363.1"/>
    <property type="molecule type" value="Genomic_DNA"/>
</dbReference>
<keyword evidence="4" id="KW-1185">Reference proteome</keyword>
<protein>
    <submittedName>
        <fullName evidence="3">DUF1254 domain-containing protein</fullName>
    </submittedName>
</protein>
<gene>
    <name evidence="3" type="ORF">GTQ45_06420</name>
</gene>
<dbReference type="InterPro" id="IPR014456">
    <property type="entry name" value="UCP010244_IM"/>
</dbReference>
<dbReference type="Proteomes" id="UP000470384">
    <property type="component" value="Unassembled WGS sequence"/>
</dbReference>
<dbReference type="InterPro" id="IPR010679">
    <property type="entry name" value="DUF1254"/>
</dbReference>
<dbReference type="PIRSF" id="PIRSF010244">
    <property type="entry name" value="UCP010244_imp"/>
    <property type="match status" value="1"/>
</dbReference>
<dbReference type="GeneID" id="300655172"/>
<evidence type="ECO:0000313" key="4">
    <source>
        <dbReference type="Proteomes" id="UP000470384"/>
    </source>
</evidence>
<dbReference type="AlphaFoldDB" id="A0A845Q9S1"/>
<sequence length="176" mass="19209">MRTWPLWIAAAFVAAIIVHILTVLLLPPAIMSMAMIRMADAGADAGVVHAPPPDARARTVVRPSPDLAYSICLFDLTKGPLLVKATVPDTYWSVSAFAHNTDNFFVVNDQQLPGDTLELLIKREEDEISGFDGVPVSFAPTDKGVVLMRMLVTDRDSYLKNDTVRRSASCETIPQG</sequence>
<evidence type="ECO:0000256" key="1">
    <source>
        <dbReference type="SAM" id="Phobius"/>
    </source>
</evidence>
<evidence type="ECO:0000259" key="2">
    <source>
        <dbReference type="Pfam" id="PF06863"/>
    </source>
</evidence>
<reference evidence="3 4" key="1">
    <citation type="journal article" date="2016" name="Int. J. Syst. Evol. Microbiol.">
        <title>Pyruvatibacter mobilis gen. nov., sp. nov., a marine bacterium from the culture broth of Picochlorum sp. 122.</title>
        <authorList>
            <person name="Wang G."/>
            <person name="Tang M."/>
            <person name="Wu H."/>
            <person name="Dai S."/>
            <person name="Li T."/>
            <person name="Chen C."/>
            <person name="He H."/>
            <person name="Fan J."/>
            <person name="Xiang W."/>
            <person name="Li X."/>
        </authorList>
    </citation>
    <scope>NUCLEOTIDE SEQUENCE [LARGE SCALE GENOMIC DNA]</scope>
    <source>
        <strain evidence="3 4">GYP-11</strain>
    </source>
</reference>
<name>A0A845Q9S1_9HYPH</name>
<keyword evidence="1" id="KW-0812">Transmembrane</keyword>
<feature type="transmembrane region" description="Helical" evidence="1">
    <location>
        <begin position="6"/>
        <end position="27"/>
    </location>
</feature>
<dbReference type="OrthoDB" id="1346484at2"/>
<keyword evidence="1" id="KW-0472">Membrane</keyword>
<dbReference type="Gene3D" id="2.60.40.1610">
    <property type="entry name" value="Domain of unknown function DUF1254"/>
    <property type="match status" value="1"/>
</dbReference>
<dbReference type="InterPro" id="IPR037050">
    <property type="entry name" value="DUF1254_sf"/>
</dbReference>
<keyword evidence="1" id="KW-1133">Transmembrane helix</keyword>
<organism evidence="3 4">
    <name type="scientific">Pyruvatibacter mobilis</name>
    <dbReference type="NCBI Taxonomy" id="1712261"/>
    <lineage>
        <taxon>Bacteria</taxon>
        <taxon>Pseudomonadati</taxon>
        <taxon>Pseudomonadota</taxon>
        <taxon>Alphaproteobacteria</taxon>
        <taxon>Hyphomicrobiales</taxon>
        <taxon>Parvibaculaceae</taxon>
        <taxon>Pyruvatibacter</taxon>
    </lineage>
</organism>
<comment type="caution">
    <text evidence="3">The sequence shown here is derived from an EMBL/GenBank/DDBJ whole genome shotgun (WGS) entry which is preliminary data.</text>
</comment>
<dbReference type="Pfam" id="PF06863">
    <property type="entry name" value="DUF1254"/>
    <property type="match status" value="1"/>
</dbReference>
<accession>A0A845Q9S1</accession>